<dbReference type="KEGG" id="tmb:Thimo_0693"/>
<accession>L0GUN4</accession>
<dbReference type="RefSeq" id="WP_015279679.1">
    <property type="nucleotide sequence ID" value="NC_019940.1"/>
</dbReference>
<keyword evidence="3" id="KW-1133">Transmembrane helix</keyword>
<sequence length="164" mass="17902">MRFDQNGFNLIELMIAVAIVGILAAIAVPSYVDNVIRARMTEALLEMGKVRTDLAAFYAEHGRFPANAGERETFRITPSNGHPAIRNLSIHGVGACNLSAGCDESRIEVQLRRSIYLGIGGDAHSQLRLQGKAQPGGAIVWECGPRDVQPVKLKWLPSTCRSEF</sequence>
<evidence type="ECO:0000313" key="5">
    <source>
        <dbReference type="Proteomes" id="UP000010816"/>
    </source>
</evidence>
<dbReference type="Pfam" id="PF00114">
    <property type="entry name" value="Pilin"/>
    <property type="match status" value="1"/>
</dbReference>
<evidence type="ECO:0000256" key="3">
    <source>
        <dbReference type="SAM" id="Phobius"/>
    </source>
</evidence>
<dbReference type="InterPro" id="IPR001082">
    <property type="entry name" value="Pilin"/>
</dbReference>
<feature type="transmembrane region" description="Helical" evidence="3">
    <location>
        <begin position="13"/>
        <end position="32"/>
    </location>
</feature>
<name>L0GUN4_9GAMM</name>
<keyword evidence="5" id="KW-1185">Reference proteome</keyword>
<dbReference type="EMBL" id="CP003051">
    <property type="protein sequence ID" value="AGA89532.1"/>
    <property type="molecule type" value="Genomic_DNA"/>
</dbReference>
<dbReference type="OrthoDB" id="5767514at2"/>
<dbReference type="Pfam" id="PF07963">
    <property type="entry name" value="N_methyl"/>
    <property type="match status" value="1"/>
</dbReference>
<reference evidence="4 5" key="1">
    <citation type="submission" date="2011-09" db="EMBL/GenBank/DDBJ databases">
        <title>Complete sequence of chromosome of Thioflavicoccus mobilis 8321.</title>
        <authorList>
            <consortium name="US DOE Joint Genome Institute"/>
            <person name="Lucas S."/>
            <person name="Han J."/>
            <person name="Lapidus A."/>
            <person name="Cheng J.-F."/>
            <person name="Goodwin L."/>
            <person name="Pitluck S."/>
            <person name="Peters L."/>
            <person name="Ovchinnikova G."/>
            <person name="Lu M."/>
            <person name="Detter J.C."/>
            <person name="Han C."/>
            <person name="Tapia R."/>
            <person name="Land M."/>
            <person name="Hauser L."/>
            <person name="Kyrpides N."/>
            <person name="Ivanova N."/>
            <person name="Pagani I."/>
            <person name="Vogl K."/>
            <person name="Liu Z."/>
            <person name="Imhoff J."/>
            <person name="Thiel V."/>
            <person name="Frigaard N.-U."/>
            <person name="Bryant D."/>
            <person name="Woyke T."/>
        </authorList>
    </citation>
    <scope>NUCLEOTIDE SEQUENCE [LARGE SCALE GENOMIC DNA]</scope>
    <source>
        <strain evidence="4 5">8321</strain>
    </source>
</reference>
<evidence type="ECO:0000256" key="1">
    <source>
        <dbReference type="ARBA" id="ARBA00005233"/>
    </source>
</evidence>
<dbReference type="NCBIfam" id="TIGR02532">
    <property type="entry name" value="IV_pilin_GFxxxE"/>
    <property type="match status" value="1"/>
</dbReference>
<dbReference type="PANTHER" id="PTHR30093:SF47">
    <property type="entry name" value="TYPE IV PILUS NON-CORE MINOR PILIN PILE"/>
    <property type="match status" value="1"/>
</dbReference>
<protein>
    <submittedName>
        <fullName evidence="4">Prepilin-type N-terminal cleavage/methylation domain-containing protein</fullName>
    </submittedName>
</protein>
<organism evidence="4 5">
    <name type="scientific">Thioflavicoccus mobilis 8321</name>
    <dbReference type="NCBI Taxonomy" id="765912"/>
    <lineage>
        <taxon>Bacteria</taxon>
        <taxon>Pseudomonadati</taxon>
        <taxon>Pseudomonadota</taxon>
        <taxon>Gammaproteobacteria</taxon>
        <taxon>Chromatiales</taxon>
        <taxon>Chromatiaceae</taxon>
        <taxon>Thioflavicoccus</taxon>
    </lineage>
</organism>
<dbReference type="InterPro" id="IPR012902">
    <property type="entry name" value="N_methyl_site"/>
</dbReference>
<dbReference type="eggNOG" id="COG4969">
    <property type="taxonomic scope" value="Bacteria"/>
</dbReference>
<keyword evidence="3" id="KW-0472">Membrane</keyword>
<evidence type="ECO:0000313" key="4">
    <source>
        <dbReference type="EMBL" id="AGA89532.1"/>
    </source>
</evidence>
<dbReference type="GO" id="GO:0009289">
    <property type="term" value="C:pilus"/>
    <property type="evidence" value="ECO:0007669"/>
    <property type="project" value="InterPro"/>
</dbReference>
<dbReference type="AlphaFoldDB" id="L0GUN4"/>
<dbReference type="GO" id="GO:0007155">
    <property type="term" value="P:cell adhesion"/>
    <property type="evidence" value="ECO:0007669"/>
    <property type="project" value="InterPro"/>
</dbReference>
<dbReference type="InterPro" id="IPR045584">
    <property type="entry name" value="Pilin-like"/>
</dbReference>
<dbReference type="Proteomes" id="UP000010816">
    <property type="component" value="Chromosome"/>
</dbReference>
<dbReference type="PANTHER" id="PTHR30093">
    <property type="entry name" value="GENERAL SECRETION PATHWAY PROTEIN G"/>
    <property type="match status" value="1"/>
</dbReference>
<evidence type="ECO:0000256" key="2">
    <source>
        <dbReference type="ARBA" id="ARBA00022481"/>
    </source>
</evidence>
<dbReference type="STRING" id="765912.Thimo_0693"/>
<dbReference type="HOGENOM" id="CLU_091705_4_0_6"/>
<comment type="similarity">
    <text evidence="1">Belongs to the N-Me-Phe pilin family.</text>
</comment>
<keyword evidence="2" id="KW-0488">Methylation</keyword>
<dbReference type="SUPFAM" id="SSF54523">
    <property type="entry name" value="Pili subunits"/>
    <property type="match status" value="1"/>
</dbReference>
<proteinExistence type="inferred from homology"/>
<keyword evidence="3" id="KW-0812">Transmembrane</keyword>
<dbReference type="Gene3D" id="3.30.700.10">
    <property type="entry name" value="Glycoprotein, Type 4 Pilin"/>
    <property type="match status" value="1"/>
</dbReference>
<gene>
    <name evidence="4" type="ORF">Thimo_0693</name>
</gene>